<reference evidence="7 8" key="1">
    <citation type="submission" date="2019-08" db="EMBL/GenBank/DDBJ databases">
        <title>Draft genome sequences of two oriental melons (Cucumis melo L. var makuwa).</title>
        <authorList>
            <person name="Kwon S.-Y."/>
        </authorList>
    </citation>
    <scope>NUCLEOTIDE SEQUENCE [LARGE SCALE GENOMIC DNA]</scope>
    <source>
        <strain evidence="8">cv. Chang Bougi</strain>
        <tissue evidence="7">Leaf</tissue>
    </source>
</reference>
<proteinExistence type="inferred from homology"/>
<feature type="signal peptide" evidence="5">
    <location>
        <begin position="1"/>
        <end position="23"/>
    </location>
</feature>
<keyword evidence="4" id="KW-1133">Transmembrane helix</keyword>
<feature type="transmembrane region" description="Helical" evidence="4">
    <location>
        <begin position="323"/>
        <end position="348"/>
    </location>
</feature>
<dbReference type="EMBL" id="SSTD01013547">
    <property type="protein sequence ID" value="TYK06347.1"/>
    <property type="molecule type" value="Genomic_DNA"/>
</dbReference>
<dbReference type="InterPro" id="IPR037185">
    <property type="entry name" value="EmrE-like"/>
</dbReference>
<gene>
    <name evidence="7" type="ORF">E5676_scaffold163G00200</name>
</gene>
<sequence length="585" mass="64719">MCWRYKLGLLLILSVVILWVSSAEVTQSIFEDYEQPFAISYVTTSLWIVYLPIALLKDWLLSFLHRYNSKRGDLCVVGQSSVELQKNEVNIASELEHQGELSCKNCTIDVYSKDEGAPLVAVHIGKENTLKKDRKFTAKEVAAFGFCVAPIWFLTEYLTNAALARTSVASTTLLSSTSGLFTLLIGALLGEDTINIIKVVSVVVSMAGVVMTTFGKTSAADELQKNANGNENHALLGNVFSVLSSVTYGLFTVLLKKFAGGGQNLDMQKLFGCIGLFTFVALWWLVWPLTAMGIEPRFTFPHSANVEEVILVNAFVGSFFSDYFWALAVVWTSPLVAALGVSLTIPFAMLEDMVIHGRQYSVIYIIGSVQVSILGICNSKSFRLVLSKLGIQGGKNNFPTAITLFWTSVMSWTDTTRQNAFWELIVKLREPSDKTLINSNSYYSAAAATENRRHPLLFDSVSPLHSPIPSRFHLSAALPHPLAFSLTTATLSDNQPLRPPSATLQIFVTSLFSPDLRDTHLCDIGLLCLQILASSDLREILSNHLIASRPKFEKYQISLHVSSRPKSEKIDPSRRPLFARPKSKN</sequence>
<evidence type="ECO:0000313" key="7">
    <source>
        <dbReference type="EMBL" id="TYK06347.1"/>
    </source>
</evidence>
<dbReference type="Pfam" id="PF00892">
    <property type="entry name" value="EamA"/>
    <property type="match status" value="1"/>
</dbReference>
<feature type="compositionally biased region" description="Basic and acidic residues" evidence="3">
    <location>
        <begin position="565"/>
        <end position="574"/>
    </location>
</feature>
<feature type="domain" description="EamA" evidence="6">
    <location>
        <begin position="132"/>
        <end position="213"/>
    </location>
</feature>
<accession>A0A5D3C3F3</accession>
<feature type="transmembrane region" description="Helical" evidence="4">
    <location>
        <begin position="136"/>
        <end position="155"/>
    </location>
</feature>
<dbReference type="PANTHER" id="PTHR23051">
    <property type="entry name" value="SOLUTE CARRIER FAMILY 35, MEMBER F5"/>
    <property type="match status" value="1"/>
</dbReference>
<dbReference type="InterPro" id="IPR000620">
    <property type="entry name" value="EamA_dom"/>
</dbReference>
<keyword evidence="5" id="KW-0732">Signal</keyword>
<feature type="transmembrane region" description="Helical" evidence="4">
    <location>
        <begin position="167"/>
        <end position="189"/>
    </location>
</feature>
<keyword evidence="4" id="KW-0472">Membrane</keyword>
<evidence type="ECO:0000259" key="6">
    <source>
        <dbReference type="Pfam" id="PF00892"/>
    </source>
</evidence>
<evidence type="ECO:0000256" key="4">
    <source>
        <dbReference type="SAM" id="Phobius"/>
    </source>
</evidence>
<comment type="caution">
    <text evidence="7">The sequence shown here is derived from an EMBL/GenBank/DDBJ whole genome shotgun (WGS) entry which is preliminary data.</text>
</comment>
<dbReference type="GO" id="GO:0016020">
    <property type="term" value="C:membrane"/>
    <property type="evidence" value="ECO:0007669"/>
    <property type="project" value="InterPro"/>
</dbReference>
<dbReference type="AlphaFoldDB" id="A0A5D3C3F3"/>
<dbReference type="Proteomes" id="UP000321947">
    <property type="component" value="Unassembled WGS sequence"/>
</dbReference>
<protein>
    <submittedName>
        <fullName evidence="7">Putative transporter-like isoform X1</fullName>
    </submittedName>
</protein>
<feature type="transmembrane region" description="Helical" evidence="4">
    <location>
        <begin position="267"/>
        <end position="287"/>
    </location>
</feature>
<comment type="subcellular location">
    <subcellularLocation>
        <location evidence="1">Membrane</location>
        <topology evidence="1">Multi-pass membrane protein</topology>
    </subcellularLocation>
</comment>
<feature type="transmembrane region" description="Helical" evidence="4">
    <location>
        <begin position="39"/>
        <end position="61"/>
    </location>
</feature>
<dbReference type="PANTHER" id="PTHR23051:SF10">
    <property type="entry name" value="EAMA DOMAIN-CONTAINING PROTEIN"/>
    <property type="match status" value="1"/>
</dbReference>
<evidence type="ECO:0000256" key="1">
    <source>
        <dbReference type="ARBA" id="ARBA00004141"/>
    </source>
</evidence>
<feature type="region of interest" description="Disordered" evidence="3">
    <location>
        <begin position="563"/>
        <end position="585"/>
    </location>
</feature>
<evidence type="ECO:0000256" key="5">
    <source>
        <dbReference type="SAM" id="SignalP"/>
    </source>
</evidence>
<dbReference type="SUPFAM" id="SSF103481">
    <property type="entry name" value="Multidrug resistance efflux transporter EmrE"/>
    <property type="match status" value="1"/>
</dbReference>
<feature type="transmembrane region" description="Helical" evidence="4">
    <location>
        <begin position="235"/>
        <end position="255"/>
    </location>
</feature>
<feature type="transmembrane region" description="Helical" evidence="4">
    <location>
        <begin position="360"/>
        <end position="376"/>
    </location>
</feature>
<feature type="transmembrane region" description="Helical" evidence="4">
    <location>
        <begin position="196"/>
        <end position="215"/>
    </location>
</feature>
<evidence type="ECO:0000313" key="8">
    <source>
        <dbReference type="Proteomes" id="UP000321947"/>
    </source>
</evidence>
<comment type="similarity">
    <text evidence="2">Belongs to the drug/metabolite transporter (DMT) superfamily. Plant drug/metabolite exporter (P-DME) (TC 2.A.7.4) family.</text>
</comment>
<keyword evidence="4" id="KW-0812">Transmembrane</keyword>
<evidence type="ECO:0000256" key="3">
    <source>
        <dbReference type="SAM" id="MobiDB-lite"/>
    </source>
</evidence>
<organism evidence="7 8">
    <name type="scientific">Cucumis melo var. makuwa</name>
    <name type="common">Oriental melon</name>
    <dbReference type="NCBI Taxonomy" id="1194695"/>
    <lineage>
        <taxon>Eukaryota</taxon>
        <taxon>Viridiplantae</taxon>
        <taxon>Streptophyta</taxon>
        <taxon>Embryophyta</taxon>
        <taxon>Tracheophyta</taxon>
        <taxon>Spermatophyta</taxon>
        <taxon>Magnoliopsida</taxon>
        <taxon>eudicotyledons</taxon>
        <taxon>Gunneridae</taxon>
        <taxon>Pentapetalae</taxon>
        <taxon>rosids</taxon>
        <taxon>fabids</taxon>
        <taxon>Cucurbitales</taxon>
        <taxon>Cucurbitaceae</taxon>
        <taxon>Benincaseae</taxon>
        <taxon>Cucumis</taxon>
    </lineage>
</organism>
<evidence type="ECO:0000256" key="2">
    <source>
        <dbReference type="ARBA" id="ARBA00007635"/>
    </source>
</evidence>
<feature type="chain" id="PRO_5022967495" evidence="5">
    <location>
        <begin position="24"/>
        <end position="585"/>
    </location>
</feature>
<name>A0A5D3C3F3_CUCMM</name>